<evidence type="ECO:0000313" key="4">
    <source>
        <dbReference type="Proteomes" id="UP001152797"/>
    </source>
</evidence>
<evidence type="ECO:0000256" key="1">
    <source>
        <dbReference type="SAM" id="MobiDB-lite"/>
    </source>
</evidence>
<dbReference type="GO" id="GO:0016301">
    <property type="term" value="F:kinase activity"/>
    <property type="evidence" value="ECO:0007669"/>
    <property type="project" value="UniProtKB-KW"/>
</dbReference>
<keyword evidence="3" id="KW-0418">Kinase</keyword>
<evidence type="ECO:0000313" key="3">
    <source>
        <dbReference type="EMBL" id="CAL4800642.1"/>
    </source>
</evidence>
<proteinExistence type="predicted"/>
<reference evidence="3 4" key="2">
    <citation type="submission" date="2024-05" db="EMBL/GenBank/DDBJ databases">
        <authorList>
            <person name="Chen Y."/>
            <person name="Shah S."/>
            <person name="Dougan E. K."/>
            <person name="Thang M."/>
            <person name="Chan C."/>
        </authorList>
    </citation>
    <scope>NUCLEOTIDE SEQUENCE [LARGE SCALE GENOMIC DNA]</scope>
</reference>
<comment type="caution">
    <text evidence="2">The sequence shown here is derived from an EMBL/GenBank/DDBJ whole genome shotgun (WGS) entry which is preliminary data.</text>
</comment>
<accession>A0A9P1GH26</accession>
<gene>
    <name evidence="2" type="ORF">C1SCF055_LOCUS38314</name>
</gene>
<dbReference type="AlphaFoldDB" id="A0A9P1GH26"/>
<protein>
    <submittedName>
        <fullName evidence="3">Creatine kinase S-type, mitochondrial</fullName>
    </submittedName>
</protein>
<name>A0A9P1GH26_9DINO</name>
<dbReference type="EMBL" id="CAMXCT020005813">
    <property type="protein sequence ID" value="CAL1166705.1"/>
    <property type="molecule type" value="Genomic_DNA"/>
</dbReference>
<keyword evidence="4" id="KW-1185">Reference proteome</keyword>
<dbReference type="EMBL" id="CAMXCT010005813">
    <property type="protein sequence ID" value="CAI4013330.1"/>
    <property type="molecule type" value="Genomic_DNA"/>
</dbReference>
<dbReference type="EMBL" id="CAMXCT030005813">
    <property type="protein sequence ID" value="CAL4800642.1"/>
    <property type="molecule type" value="Genomic_DNA"/>
</dbReference>
<dbReference type="OrthoDB" id="10376351at2759"/>
<organism evidence="2">
    <name type="scientific">Cladocopium goreaui</name>
    <dbReference type="NCBI Taxonomy" id="2562237"/>
    <lineage>
        <taxon>Eukaryota</taxon>
        <taxon>Sar</taxon>
        <taxon>Alveolata</taxon>
        <taxon>Dinophyceae</taxon>
        <taxon>Suessiales</taxon>
        <taxon>Symbiodiniaceae</taxon>
        <taxon>Cladocopium</taxon>
    </lineage>
</organism>
<evidence type="ECO:0000313" key="2">
    <source>
        <dbReference type="EMBL" id="CAI4013330.1"/>
    </source>
</evidence>
<keyword evidence="3" id="KW-0808">Transferase</keyword>
<reference evidence="2" key="1">
    <citation type="submission" date="2022-10" db="EMBL/GenBank/DDBJ databases">
        <authorList>
            <person name="Chen Y."/>
            <person name="Dougan E. K."/>
            <person name="Chan C."/>
            <person name="Rhodes N."/>
            <person name="Thang M."/>
        </authorList>
    </citation>
    <scope>NUCLEOTIDE SEQUENCE</scope>
</reference>
<sequence>MKTIEMLKKAKEIADKKKKELAQRRSRPPSQILPLPQHIFQELEEKGWLEMLTSKGLEVEAGEAPNDAEAKWINLQISGDEEMVRAGGCEGAARRFETHVHHRASARDLVILVPALLQISSAAEKARAELVRCEHPSAAISSASVWRLAFCHGTSRGKQEKKWEKNHGFSSEQEKTWEYHT</sequence>
<feature type="region of interest" description="Disordered" evidence="1">
    <location>
        <begin position="161"/>
        <end position="181"/>
    </location>
</feature>
<dbReference type="Proteomes" id="UP001152797">
    <property type="component" value="Unassembled WGS sequence"/>
</dbReference>